<keyword evidence="1" id="KW-1133">Transmembrane helix</keyword>
<dbReference type="InterPro" id="IPR027268">
    <property type="entry name" value="Peptidase_M4/M1_CTD_sf"/>
</dbReference>
<feature type="transmembrane region" description="Helical" evidence="1">
    <location>
        <begin position="145"/>
        <end position="166"/>
    </location>
</feature>
<feature type="transmembrane region" description="Helical" evidence="1">
    <location>
        <begin position="249"/>
        <end position="266"/>
    </location>
</feature>
<dbReference type="InterPro" id="IPR014782">
    <property type="entry name" value="Peptidase_M1_dom"/>
</dbReference>
<proteinExistence type="predicted"/>
<feature type="transmembrane region" description="Helical" evidence="1">
    <location>
        <begin position="322"/>
        <end position="340"/>
    </location>
</feature>
<sequence>MFKQLLDFEIFYQLKQRAFPIFSILFLALGVFVGRQGFAPAGVDFTSVYQVYFHTGLFSLGSIFIIMFFAISAILRDKQQNMESIVYSSSIKKQHYFWSRFLGTFVFSVLAFTPFILGYIFGNYYSNLDPERIGNFHFLTYLQPWLYIVLPNIFFCSAIVFSVSTLTKNSTSTYVSAVFVYMLYFVSSLFLNSPLMAQAVPASPESMAIAAIADPFGIAAFFEQTQFWTPFQKNTQLLSLSGLFLWNRLIWVLISMAILFVTYRTFSFRKITKKVKKESKVKNGNTKLTDYMPLQATQSLKAQLVAFFSLLKIELKSVFKSLPFLAVLIMWLVIVFSELFSTVVSGEEYGVNLYPFTNQLIDLIVDPLTIFSLILIIFYSSEIVWKERSLNFNLIIDVTQTKNSVFFLSKFFAILLLPVILITIGILMCIGLQIALGYSNFEFSLYTSLYYHYGLPLVIYAMIALFINSLAKSKYIGMGIFGLVAAICLKSSALGLEHPLTSIGFMPRVSYSNMNGFYGGSNLFNHLAMYWLALGLILTALSFKIWHRGVVASFSVKLKQLFYSWEKFQKVTITGLIILFIGFGSLIYYNINIVSDYETVTDKLDFSEGYERKFKKYESIERLIPTSKTTKVDIYPKERMYTITADYIAKNKSGQPLSELFITERIPLENITVENAKLVTHDTFYGVYLFRYNKPLQANDSVRYTYTLKKEIKGYEEDHSIVNNGTYLNRFSNFEPFLGYTTSLEISNKSEREKRNLPERIEDDKSDAHILHEEFNYEKIRFETIISTSSNQIAISSGRLVKEWSENNRNYFHYKSNKKITPEVGYFSAKYTTKKIDYKGISIEQYYDASNDFNIENIENSVKQTLDYCQENFGPYNFDYIRIAEVPSNWPFAGFAHPGVISMVEDRLYLADVRREETFNLVAKRTIHEVAHQYWGHTLSAKPVAGGSLFVEGLAKYTEAVIMEKIYGKRAVYELSDNARRRYFSGRSFAAEKEPPVYKVDGQGYISYGKSLTVLLALRDLIGEKEVNKILKIITDRHRDKNTLEANSIELLQEIYSATPVEQHTLIDDWFKKVITYDLKIENGSYKSLPNGTYELTVSVKAKRFETLDTGEIKKISINEPIKIGVFSKHPSEVTNDDDSILNYKSHQITQELTNIKIVVKEKPVYVSIDPYGTRSDENLTDNLKRL</sequence>
<dbReference type="EMBL" id="JAIRBA010000003">
    <property type="protein sequence ID" value="MCG2417802.1"/>
    <property type="molecule type" value="Genomic_DNA"/>
</dbReference>
<dbReference type="RefSeq" id="WP_237601622.1">
    <property type="nucleotide sequence ID" value="NZ_JAIRBA010000003.1"/>
</dbReference>
<feature type="transmembrane region" description="Helical" evidence="1">
    <location>
        <begin position="411"/>
        <end position="438"/>
    </location>
</feature>
<evidence type="ECO:0000256" key="1">
    <source>
        <dbReference type="SAM" id="Phobius"/>
    </source>
</evidence>
<feature type="transmembrane region" description="Helical" evidence="1">
    <location>
        <begin position="21"/>
        <end position="39"/>
    </location>
</feature>
<dbReference type="SUPFAM" id="SSF55486">
    <property type="entry name" value="Metalloproteases ('zincins'), catalytic domain"/>
    <property type="match status" value="1"/>
</dbReference>
<dbReference type="Gene3D" id="1.10.390.10">
    <property type="entry name" value="Neutral Protease Domain 2"/>
    <property type="match status" value="1"/>
</dbReference>
<feature type="transmembrane region" description="Helical" evidence="1">
    <location>
        <begin position="173"/>
        <end position="191"/>
    </location>
</feature>
<feature type="transmembrane region" description="Helical" evidence="1">
    <location>
        <begin position="528"/>
        <end position="547"/>
    </location>
</feature>
<dbReference type="GO" id="GO:0008270">
    <property type="term" value="F:zinc ion binding"/>
    <property type="evidence" value="ECO:0007669"/>
    <property type="project" value="InterPro"/>
</dbReference>
<evidence type="ECO:0000259" key="2">
    <source>
        <dbReference type="Pfam" id="PF01433"/>
    </source>
</evidence>
<evidence type="ECO:0000313" key="3">
    <source>
        <dbReference type="EMBL" id="MCG2417802.1"/>
    </source>
</evidence>
<evidence type="ECO:0000313" key="4">
    <source>
        <dbReference type="Proteomes" id="UP001139461"/>
    </source>
</evidence>
<organism evidence="3 4">
    <name type="scientific">Aequorivita vitellina</name>
    <dbReference type="NCBI Taxonomy" id="2874475"/>
    <lineage>
        <taxon>Bacteria</taxon>
        <taxon>Pseudomonadati</taxon>
        <taxon>Bacteroidota</taxon>
        <taxon>Flavobacteriia</taxon>
        <taxon>Flavobacteriales</taxon>
        <taxon>Flavobacteriaceae</taxon>
        <taxon>Aequorivita</taxon>
    </lineage>
</organism>
<comment type="caution">
    <text evidence="3">The sequence shown here is derived from an EMBL/GenBank/DDBJ whole genome shotgun (WGS) entry which is preliminary data.</text>
</comment>
<feature type="transmembrane region" description="Helical" evidence="1">
    <location>
        <begin position="360"/>
        <end position="379"/>
    </location>
</feature>
<keyword evidence="4" id="KW-1185">Reference proteome</keyword>
<dbReference type="Pfam" id="PF01433">
    <property type="entry name" value="Peptidase_M1"/>
    <property type="match status" value="1"/>
</dbReference>
<keyword evidence="1" id="KW-0812">Transmembrane</keyword>
<feature type="transmembrane region" description="Helical" evidence="1">
    <location>
        <begin position="568"/>
        <end position="589"/>
    </location>
</feature>
<feature type="transmembrane region" description="Helical" evidence="1">
    <location>
        <begin position="475"/>
        <end position="496"/>
    </location>
</feature>
<keyword evidence="1" id="KW-0472">Membrane</keyword>
<dbReference type="AlphaFoldDB" id="A0A9X1QUQ1"/>
<feature type="transmembrane region" description="Helical" evidence="1">
    <location>
        <begin position="51"/>
        <end position="75"/>
    </location>
</feature>
<gene>
    <name evidence="3" type="ORF">K8089_02125</name>
</gene>
<accession>A0A9X1QUQ1</accession>
<feature type="transmembrane region" description="Helical" evidence="1">
    <location>
        <begin position="96"/>
        <end position="125"/>
    </location>
</feature>
<dbReference type="Proteomes" id="UP001139461">
    <property type="component" value="Unassembled WGS sequence"/>
</dbReference>
<name>A0A9X1QUQ1_9FLAO</name>
<feature type="transmembrane region" description="Helical" evidence="1">
    <location>
        <begin position="450"/>
        <end position="468"/>
    </location>
</feature>
<dbReference type="GO" id="GO:0008237">
    <property type="term" value="F:metallopeptidase activity"/>
    <property type="evidence" value="ECO:0007669"/>
    <property type="project" value="InterPro"/>
</dbReference>
<feature type="domain" description="Peptidase M1 membrane alanine aminopeptidase" evidence="2">
    <location>
        <begin position="860"/>
        <end position="1057"/>
    </location>
</feature>
<protein>
    <recommendedName>
        <fullName evidence="2">Peptidase M1 membrane alanine aminopeptidase domain-containing protein</fullName>
    </recommendedName>
</protein>
<reference evidence="3" key="1">
    <citation type="submission" date="2021-09" db="EMBL/GenBank/DDBJ databases">
        <title>Genome of Aequorivita sp. strain F47161.</title>
        <authorList>
            <person name="Wang Y."/>
        </authorList>
    </citation>
    <scope>NUCLEOTIDE SEQUENCE</scope>
    <source>
        <strain evidence="3">F47161</strain>
    </source>
</reference>